<evidence type="ECO:0000313" key="2">
    <source>
        <dbReference type="EMBL" id="OCF58683.1"/>
    </source>
</evidence>
<dbReference type="OrthoDB" id="2564452at2759"/>
<sequence length="501" mass="55155">MNQHPFSLQIQQYQYPTEEYLPDISSSFFPTTPISPPAPHRRAPRPPVYSPRRNRARHINMKEPAQLGLFTVLEFEEDVHRMMEVEESRNLNILYSLPWAAPSSEIFPSPSPSPSPSHGRSSPINVPRDIDEDMEMDEKLNRLSWSSKGSLTSQATSSLTEGESEGFLISTPLLENEDPFGRSNIPLHDGSDSFEPDIEMTEDTIGGHLSNTQSQSRPTITLAESIKSGSTRRPPPLALNLSTRFLTPTTNRTPTSANMLSAISNASTVDSDLIITPKTANTPGLLPALPILSSIEWASKVYSPTTPTKSKKQQNKRTKRKSPDDTCDLAMALEDLLTSCGEKFELNSSSSSSCSESESEFSGPVSVTNSSESDNENENENENGSGFESRSLRFPLPPIRSPKTPSPTRKSFIGNGRPLTPYAPKKDRRSSSITRGTRDSPLALKGDHSFLYSLSMGTDHCLREEKKYRSSGSSAGSSIGSDSSRKSLPGRKSLPMEWMKI</sequence>
<feature type="region of interest" description="Disordered" evidence="1">
    <location>
        <begin position="142"/>
        <end position="164"/>
    </location>
</feature>
<gene>
    <name evidence="2" type="ORF">L486_03173</name>
</gene>
<keyword evidence="3" id="KW-1185">Reference proteome</keyword>
<reference evidence="2 3" key="1">
    <citation type="submission" date="2013-07" db="EMBL/GenBank/DDBJ databases">
        <title>The Genome Sequence of Kwoniella mangroviensis CBS10435.</title>
        <authorList>
            <consortium name="The Broad Institute Genome Sequencing Platform"/>
            <person name="Cuomo C."/>
            <person name="Litvintseva A."/>
            <person name="Chen Y."/>
            <person name="Heitman J."/>
            <person name="Sun S."/>
            <person name="Springer D."/>
            <person name="Dromer F."/>
            <person name="Young S.K."/>
            <person name="Zeng Q."/>
            <person name="Gargeya S."/>
            <person name="Fitzgerald M."/>
            <person name="Abouelleil A."/>
            <person name="Alvarado L."/>
            <person name="Berlin A.M."/>
            <person name="Chapman S.B."/>
            <person name="Dewar J."/>
            <person name="Goldberg J."/>
            <person name="Griggs A."/>
            <person name="Gujja S."/>
            <person name="Hansen M."/>
            <person name="Howarth C."/>
            <person name="Imamovic A."/>
            <person name="Larimer J."/>
            <person name="McCowan C."/>
            <person name="Murphy C."/>
            <person name="Pearson M."/>
            <person name="Priest M."/>
            <person name="Roberts A."/>
            <person name="Saif S."/>
            <person name="Shea T."/>
            <person name="Sykes S."/>
            <person name="Wortman J."/>
            <person name="Nusbaum C."/>
            <person name="Birren B."/>
        </authorList>
    </citation>
    <scope>NUCLEOTIDE SEQUENCE [LARGE SCALE GENOMIC DNA]</scope>
    <source>
        <strain evidence="2 3">CBS 10435</strain>
    </source>
</reference>
<feature type="region of interest" description="Disordered" evidence="1">
    <location>
        <begin position="302"/>
        <end position="327"/>
    </location>
</feature>
<proteinExistence type="predicted"/>
<protein>
    <submittedName>
        <fullName evidence="2">Uncharacterized protein</fullName>
    </submittedName>
</protein>
<dbReference type="EMBL" id="KI669461">
    <property type="protein sequence ID" value="OCF58683.1"/>
    <property type="molecule type" value="Genomic_DNA"/>
</dbReference>
<name>A0A1B9IT20_9TREE</name>
<dbReference type="Proteomes" id="UP000092583">
    <property type="component" value="Unassembled WGS sequence"/>
</dbReference>
<organism evidence="2 3">
    <name type="scientific">Kwoniella mangroviensis CBS 10435</name>
    <dbReference type="NCBI Taxonomy" id="1331196"/>
    <lineage>
        <taxon>Eukaryota</taxon>
        <taxon>Fungi</taxon>
        <taxon>Dikarya</taxon>
        <taxon>Basidiomycota</taxon>
        <taxon>Agaricomycotina</taxon>
        <taxon>Tremellomycetes</taxon>
        <taxon>Tremellales</taxon>
        <taxon>Cryptococcaceae</taxon>
        <taxon>Kwoniella</taxon>
    </lineage>
</organism>
<evidence type="ECO:0000313" key="3">
    <source>
        <dbReference type="Proteomes" id="UP000092583"/>
    </source>
</evidence>
<evidence type="ECO:0000256" key="1">
    <source>
        <dbReference type="SAM" id="MobiDB-lite"/>
    </source>
</evidence>
<feature type="compositionally biased region" description="Low complexity" evidence="1">
    <location>
        <begin position="348"/>
        <end position="362"/>
    </location>
</feature>
<feature type="region of interest" description="Disordered" evidence="1">
    <location>
        <begin position="106"/>
        <end position="128"/>
    </location>
</feature>
<feature type="region of interest" description="Disordered" evidence="1">
    <location>
        <begin position="347"/>
        <end position="442"/>
    </location>
</feature>
<accession>A0A1B9IT20</accession>
<reference evidence="3" key="2">
    <citation type="submission" date="2013-12" db="EMBL/GenBank/DDBJ databases">
        <title>Evolution of pathogenesis and genome organization in the Tremellales.</title>
        <authorList>
            <person name="Cuomo C."/>
            <person name="Litvintseva A."/>
            <person name="Heitman J."/>
            <person name="Chen Y."/>
            <person name="Sun S."/>
            <person name="Springer D."/>
            <person name="Dromer F."/>
            <person name="Young S."/>
            <person name="Zeng Q."/>
            <person name="Chapman S."/>
            <person name="Gujja S."/>
            <person name="Saif S."/>
            <person name="Birren B."/>
        </authorList>
    </citation>
    <scope>NUCLEOTIDE SEQUENCE [LARGE SCALE GENOMIC DNA]</scope>
    <source>
        <strain evidence="3">CBS 10435</strain>
    </source>
</reference>
<feature type="compositionally biased region" description="Low complexity" evidence="1">
    <location>
        <begin position="470"/>
        <end position="482"/>
    </location>
</feature>
<feature type="compositionally biased region" description="Basic residues" evidence="1">
    <location>
        <begin position="309"/>
        <end position="320"/>
    </location>
</feature>
<dbReference type="AlphaFoldDB" id="A0A1B9IT20"/>
<feature type="compositionally biased region" description="Polar residues" evidence="1">
    <location>
        <begin position="143"/>
        <end position="161"/>
    </location>
</feature>
<feature type="region of interest" description="Disordered" evidence="1">
    <location>
        <begin position="463"/>
        <end position="501"/>
    </location>
</feature>